<dbReference type="Proteomes" id="UP000187455">
    <property type="component" value="Unassembled WGS sequence"/>
</dbReference>
<evidence type="ECO:0000259" key="2">
    <source>
        <dbReference type="Pfam" id="PF17733"/>
    </source>
</evidence>
<evidence type="ECO:0000313" key="4">
    <source>
        <dbReference type="Proteomes" id="UP000187455"/>
    </source>
</evidence>
<organism evidence="3 4">
    <name type="scientific">Smittium mucronatum</name>
    <dbReference type="NCBI Taxonomy" id="133383"/>
    <lineage>
        <taxon>Eukaryota</taxon>
        <taxon>Fungi</taxon>
        <taxon>Fungi incertae sedis</taxon>
        <taxon>Zoopagomycota</taxon>
        <taxon>Kickxellomycotina</taxon>
        <taxon>Harpellomycetes</taxon>
        <taxon>Harpellales</taxon>
        <taxon>Legeriomycetaceae</taxon>
        <taxon>Smittium</taxon>
    </lineage>
</organism>
<evidence type="ECO:0000313" key="3">
    <source>
        <dbReference type="EMBL" id="OLY77592.1"/>
    </source>
</evidence>
<evidence type="ECO:0000256" key="1">
    <source>
        <dbReference type="SAM" id="MobiDB-lite"/>
    </source>
</evidence>
<keyword evidence="4" id="KW-1185">Reference proteome</keyword>
<feature type="region of interest" description="Disordered" evidence="1">
    <location>
        <begin position="33"/>
        <end position="63"/>
    </location>
</feature>
<dbReference type="InterPro" id="IPR040554">
    <property type="entry name" value="KPWE_PEX14_dom"/>
</dbReference>
<comment type="caution">
    <text evidence="3">The sequence shown here is derived from an EMBL/GenBank/DDBJ whole genome shotgun (WGS) entry which is preliminary data.</text>
</comment>
<proteinExistence type="predicted"/>
<sequence length="108" mass="12100">MASEKDLEEFFSYDFEDDVEFQIDTSSLMERIKNSNNFQQDSQTNGSGQASNSLNNNDTVPEDLTLSQVVERLKNNIPIGGIKNVPDIVSDVIPDPPTKTPPKKPWEV</sequence>
<dbReference type="AlphaFoldDB" id="A0A1R0GL27"/>
<accession>A0A1R0GL27</accession>
<dbReference type="EMBL" id="LSSL01007782">
    <property type="protein sequence ID" value="OLY77592.1"/>
    <property type="molecule type" value="Genomic_DNA"/>
</dbReference>
<feature type="compositionally biased region" description="Polar residues" evidence="1">
    <location>
        <begin position="33"/>
        <end position="59"/>
    </location>
</feature>
<name>A0A1R0GL27_9FUNG</name>
<dbReference type="OrthoDB" id="9936937at2759"/>
<dbReference type="STRING" id="133383.A0A1R0GL27"/>
<dbReference type="Pfam" id="PF17733">
    <property type="entry name" value="KPWE_dom"/>
    <property type="match status" value="1"/>
</dbReference>
<protein>
    <recommendedName>
        <fullName evidence="2">Peroxisomal membrane protein PEX14-like KPWE domain-containing protein</fullName>
    </recommendedName>
</protein>
<gene>
    <name evidence="3" type="ORF">AYI68_g8373</name>
</gene>
<reference evidence="3 4" key="1">
    <citation type="journal article" date="2016" name="Mol. Biol. Evol.">
        <title>Genome-Wide Survey of Gut Fungi (Harpellales) Reveals the First Horizontally Transferred Ubiquitin Gene from a Mosquito Host.</title>
        <authorList>
            <person name="Wang Y."/>
            <person name="White M.M."/>
            <person name="Kvist S."/>
            <person name="Moncalvo J.M."/>
        </authorList>
    </citation>
    <scope>NUCLEOTIDE SEQUENCE [LARGE SCALE GENOMIC DNA]</scope>
    <source>
        <strain evidence="3 4">ALG-7-W6</strain>
    </source>
</reference>
<feature type="domain" description="Peroxisomal membrane protein PEX14-like KPWE" evidence="2">
    <location>
        <begin position="61"/>
        <end position="107"/>
    </location>
</feature>